<evidence type="ECO:0000256" key="6">
    <source>
        <dbReference type="ARBA" id="ARBA00022729"/>
    </source>
</evidence>
<dbReference type="PROSITE" id="PS01037">
    <property type="entry name" value="SBP_BACTERIAL_1"/>
    <property type="match status" value="1"/>
</dbReference>
<dbReference type="NCBIfam" id="NF008211">
    <property type="entry name" value="PRK10974.1"/>
    <property type="match status" value="1"/>
</dbReference>
<comment type="subunit">
    <text evidence="3">The complex is composed of two ATP-binding proteins (UgpC), two transmembrane proteins (UgpA and UgpE) and a solute-binding protein (UgpB).</text>
</comment>
<protein>
    <recommendedName>
        <fullName evidence="4">sn-glycerol-3-phosphate-binding periplasmic protein UgpB</fullName>
    </recommendedName>
</protein>
<feature type="chain" id="PRO_5021755946" description="sn-glycerol-3-phosphate-binding periplasmic protein UgpB" evidence="9">
    <location>
        <begin position="20"/>
        <end position="441"/>
    </location>
</feature>
<dbReference type="Gene3D" id="3.40.190.10">
    <property type="entry name" value="Periplasmic binding protein-like II"/>
    <property type="match status" value="2"/>
</dbReference>
<evidence type="ECO:0000256" key="2">
    <source>
        <dbReference type="ARBA" id="ARBA00008520"/>
    </source>
</evidence>
<evidence type="ECO:0000256" key="3">
    <source>
        <dbReference type="ARBA" id="ARBA00011557"/>
    </source>
</evidence>
<dbReference type="InterPro" id="IPR050490">
    <property type="entry name" value="Bact_solute-bd_prot1"/>
</dbReference>
<dbReference type="InterPro" id="IPR006059">
    <property type="entry name" value="SBP"/>
</dbReference>
<feature type="signal peptide" evidence="9">
    <location>
        <begin position="1"/>
        <end position="19"/>
    </location>
</feature>
<dbReference type="PANTHER" id="PTHR43649">
    <property type="entry name" value="ARABINOSE-BINDING PROTEIN-RELATED"/>
    <property type="match status" value="1"/>
</dbReference>
<keyword evidence="7" id="KW-0574">Periplasm</keyword>
<proteinExistence type="inferred from homology"/>
<evidence type="ECO:0000256" key="1">
    <source>
        <dbReference type="ARBA" id="ARBA00004418"/>
    </source>
</evidence>
<dbReference type="RefSeq" id="WP_044433257.1">
    <property type="nucleotide sequence ID" value="NZ_BJYZ01000011.1"/>
</dbReference>
<dbReference type="EMBL" id="BJYZ01000011">
    <property type="protein sequence ID" value="GEO38595.1"/>
    <property type="molecule type" value="Genomic_DNA"/>
</dbReference>
<evidence type="ECO:0000256" key="4">
    <source>
        <dbReference type="ARBA" id="ARBA00017470"/>
    </source>
</evidence>
<dbReference type="Pfam" id="PF13416">
    <property type="entry name" value="SBP_bac_8"/>
    <property type="match status" value="1"/>
</dbReference>
<keyword evidence="11" id="KW-1185">Reference proteome</keyword>
<name>A0A512DQ65_9PROT</name>
<organism evidence="10 11">
    <name type="scientific">Skermanella aerolata</name>
    <dbReference type="NCBI Taxonomy" id="393310"/>
    <lineage>
        <taxon>Bacteria</taxon>
        <taxon>Pseudomonadati</taxon>
        <taxon>Pseudomonadota</taxon>
        <taxon>Alphaproteobacteria</taxon>
        <taxon>Rhodospirillales</taxon>
        <taxon>Azospirillaceae</taxon>
        <taxon>Skermanella</taxon>
    </lineage>
</organism>
<evidence type="ECO:0000313" key="11">
    <source>
        <dbReference type="Proteomes" id="UP000321523"/>
    </source>
</evidence>
<evidence type="ECO:0000313" key="10">
    <source>
        <dbReference type="EMBL" id="GEO38595.1"/>
    </source>
</evidence>
<dbReference type="CDD" id="cd14748">
    <property type="entry name" value="PBP2_UgpB"/>
    <property type="match status" value="1"/>
</dbReference>
<accession>A0A512DQ65</accession>
<dbReference type="PANTHER" id="PTHR43649:SF31">
    <property type="entry name" value="SN-GLYCEROL-3-PHOSPHATE-BINDING PERIPLASMIC PROTEIN UGPB"/>
    <property type="match status" value="1"/>
</dbReference>
<comment type="function">
    <text evidence="8">Part of the ABC transporter complex UgpBAEC involved in sn-glycerol-3-phosphate (G3P) import. Binds G3P.</text>
</comment>
<dbReference type="GO" id="GO:0055085">
    <property type="term" value="P:transmembrane transport"/>
    <property type="evidence" value="ECO:0007669"/>
    <property type="project" value="InterPro"/>
</dbReference>
<comment type="caution">
    <text evidence="10">The sequence shown here is derived from an EMBL/GenBank/DDBJ whole genome shotgun (WGS) entry which is preliminary data.</text>
</comment>
<keyword evidence="6 9" id="KW-0732">Signal</keyword>
<keyword evidence="5" id="KW-0813">Transport</keyword>
<gene>
    <name evidence="10" type="ORF">SAE02_27430</name>
</gene>
<dbReference type="Proteomes" id="UP000321523">
    <property type="component" value="Unassembled WGS sequence"/>
</dbReference>
<dbReference type="AlphaFoldDB" id="A0A512DQ65"/>
<evidence type="ECO:0000256" key="8">
    <source>
        <dbReference type="ARBA" id="ARBA00034473"/>
    </source>
</evidence>
<sequence>MHRIHATLAASAFALVAMAGTTAVPAQAQTEIQWWHAMAGANNETVENLAKEFNATQSDYKVVPVYKGTYPETLNAGIAAFRARQPPHIIQVFDVGTGVMMGAKSAIKPIADVMKEGGQTFNKSDYLSGIVSYYSAADGTMLSFPFNSSSPVLYYNKASFRKAGLDPETPPKTWPEAFEFAKKIKASGQSCGMTSTWLTWIHLENFSAWNNLPYATDQNGLNSLTPELKINGPLNIRHFQTLAELQKDGTFQYGGRTSEAKAKFLNSECAMMPESSGGIGDMVKAGMDFGIGSLPYYPEAAGAPQNTIPGGASLWVFAGKPAADYKGVAQFFTFLSKTDVQARLHQVSGYLPATMAAYEQSKKDGFYEKNPGREIPIKQMMGKEPTENSKGVRTVNLPQVRDIQNEEIEALLNGKQDAKTALDNAVRRSNAAIKEAAKAYQ</sequence>
<dbReference type="SUPFAM" id="SSF53850">
    <property type="entry name" value="Periplasmic binding protein-like II"/>
    <property type="match status" value="1"/>
</dbReference>
<dbReference type="GO" id="GO:0042597">
    <property type="term" value="C:periplasmic space"/>
    <property type="evidence" value="ECO:0007669"/>
    <property type="project" value="UniProtKB-SubCell"/>
</dbReference>
<evidence type="ECO:0000256" key="9">
    <source>
        <dbReference type="SAM" id="SignalP"/>
    </source>
</evidence>
<dbReference type="OrthoDB" id="9762335at2"/>
<comment type="subcellular location">
    <subcellularLocation>
        <location evidence="1">Periplasm</location>
    </subcellularLocation>
</comment>
<reference evidence="10 11" key="1">
    <citation type="submission" date="2019-07" db="EMBL/GenBank/DDBJ databases">
        <title>Whole genome shotgun sequence of Skermanella aerolata NBRC 106429.</title>
        <authorList>
            <person name="Hosoyama A."/>
            <person name="Uohara A."/>
            <person name="Ohji S."/>
            <person name="Ichikawa N."/>
        </authorList>
    </citation>
    <scope>NUCLEOTIDE SEQUENCE [LARGE SCALE GENOMIC DNA]</scope>
    <source>
        <strain evidence="10 11">NBRC 106429</strain>
    </source>
</reference>
<dbReference type="InterPro" id="IPR006061">
    <property type="entry name" value="SBP_1_CS"/>
</dbReference>
<evidence type="ECO:0000256" key="7">
    <source>
        <dbReference type="ARBA" id="ARBA00022764"/>
    </source>
</evidence>
<evidence type="ECO:0000256" key="5">
    <source>
        <dbReference type="ARBA" id="ARBA00022448"/>
    </source>
</evidence>
<comment type="similarity">
    <text evidence="2">Belongs to the bacterial solute-binding protein 1 family.</text>
</comment>